<protein>
    <recommendedName>
        <fullName evidence="9">C2H2-type domain-containing protein</fullName>
    </recommendedName>
</protein>
<dbReference type="SMART" id="SM00355">
    <property type="entry name" value="ZnF_C2H2"/>
    <property type="match status" value="2"/>
</dbReference>
<dbReference type="InterPro" id="IPR036236">
    <property type="entry name" value="Znf_C2H2_sf"/>
</dbReference>
<evidence type="ECO:0000313" key="10">
    <source>
        <dbReference type="EMBL" id="KIV79227.1"/>
    </source>
</evidence>
<evidence type="ECO:0000256" key="7">
    <source>
        <dbReference type="PROSITE-ProRule" id="PRU00042"/>
    </source>
</evidence>
<dbReference type="GO" id="GO:0000785">
    <property type="term" value="C:chromatin"/>
    <property type="evidence" value="ECO:0007669"/>
    <property type="project" value="TreeGrafter"/>
</dbReference>
<dbReference type="GO" id="GO:0008270">
    <property type="term" value="F:zinc ion binding"/>
    <property type="evidence" value="ECO:0007669"/>
    <property type="project" value="UniProtKB-KW"/>
</dbReference>
<dbReference type="Pfam" id="PF00096">
    <property type="entry name" value="zf-C2H2"/>
    <property type="match status" value="2"/>
</dbReference>
<feature type="domain" description="C2H2-type" evidence="9">
    <location>
        <begin position="12"/>
        <end position="36"/>
    </location>
</feature>
<evidence type="ECO:0000256" key="1">
    <source>
        <dbReference type="ARBA" id="ARBA00004123"/>
    </source>
</evidence>
<dbReference type="STRING" id="1016849.A0A0D1Y8J6"/>
<feature type="region of interest" description="Disordered" evidence="8">
    <location>
        <begin position="324"/>
        <end position="366"/>
    </location>
</feature>
<gene>
    <name evidence="10" type="ORF">PV11_06797</name>
</gene>
<reference evidence="10 11" key="1">
    <citation type="submission" date="2015-01" db="EMBL/GenBank/DDBJ databases">
        <title>The Genome Sequence of Exophiala sideris CBS121828.</title>
        <authorList>
            <consortium name="The Broad Institute Genomics Platform"/>
            <person name="Cuomo C."/>
            <person name="de Hoog S."/>
            <person name="Gorbushina A."/>
            <person name="Stielow B."/>
            <person name="Teixiera M."/>
            <person name="Abouelleil A."/>
            <person name="Chapman S.B."/>
            <person name="Priest M."/>
            <person name="Young S.K."/>
            <person name="Wortman J."/>
            <person name="Nusbaum C."/>
            <person name="Birren B."/>
        </authorList>
    </citation>
    <scope>NUCLEOTIDE SEQUENCE [LARGE SCALE GENOMIC DNA]</scope>
    <source>
        <strain evidence="10 11">CBS 121828</strain>
    </source>
</reference>
<dbReference type="HOGENOM" id="CLU_005733_1_0_1"/>
<dbReference type="InterPro" id="IPR013087">
    <property type="entry name" value="Znf_C2H2_type"/>
</dbReference>
<evidence type="ECO:0000259" key="9">
    <source>
        <dbReference type="PROSITE" id="PS50157"/>
    </source>
</evidence>
<keyword evidence="3" id="KW-0677">Repeat</keyword>
<dbReference type="Gene3D" id="3.30.160.60">
    <property type="entry name" value="Classic Zinc Finger"/>
    <property type="match status" value="1"/>
</dbReference>
<dbReference type="GO" id="GO:0000978">
    <property type="term" value="F:RNA polymerase II cis-regulatory region sequence-specific DNA binding"/>
    <property type="evidence" value="ECO:0007669"/>
    <property type="project" value="InterPro"/>
</dbReference>
<evidence type="ECO:0000256" key="2">
    <source>
        <dbReference type="ARBA" id="ARBA00022723"/>
    </source>
</evidence>
<evidence type="ECO:0000313" key="11">
    <source>
        <dbReference type="Proteomes" id="UP000053599"/>
    </source>
</evidence>
<dbReference type="GO" id="GO:0006351">
    <property type="term" value="P:DNA-templated transcription"/>
    <property type="evidence" value="ECO:0007669"/>
    <property type="project" value="InterPro"/>
</dbReference>
<dbReference type="FunFam" id="3.30.160.60:FF:000072">
    <property type="entry name" value="zinc finger protein 143 isoform X1"/>
    <property type="match status" value="1"/>
</dbReference>
<proteinExistence type="predicted"/>
<dbReference type="Pfam" id="PF04082">
    <property type="entry name" value="Fungal_trans"/>
    <property type="match status" value="1"/>
</dbReference>
<accession>A0A0D1Y8J6</accession>
<keyword evidence="4 7" id="KW-0863">Zinc-finger</keyword>
<organism evidence="10 11">
    <name type="scientific">Exophiala sideris</name>
    <dbReference type="NCBI Taxonomy" id="1016849"/>
    <lineage>
        <taxon>Eukaryota</taxon>
        <taxon>Fungi</taxon>
        <taxon>Dikarya</taxon>
        <taxon>Ascomycota</taxon>
        <taxon>Pezizomycotina</taxon>
        <taxon>Eurotiomycetes</taxon>
        <taxon>Chaetothyriomycetidae</taxon>
        <taxon>Chaetothyriales</taxon>
        <taxon>Herpotrichiellaceae</taxon>
        <taxon>Exophiala</taxon>
    </lineage>
</organism>
<dbReference type="AlphaFoldDB" id="A0A0D1Y8J6"/>
<feature type="compositionally biased region" description="Basic and acidic residues" evidence="8">
    <location>
        <begin position="79"/>
        <end position="89"/>
    </location>
</feature>
<dbReference type="GO" id="GO:0000981">
    <property type="term" value="F:DNA-binding transcription factor activity, RNA polymerase II-specific"/>
    <property type="evidence" value="ECO:0007669"/>
    <property type="project" value="InterPro"/>
</dbReference>
<dbReference type="InterPro" id="IPR007219">
    <property type="entry name" value="XnlR_reg_dom"/>
</dbReference>
<evidence type="ECO:0000256" key="5">
    <source>
        <dbReference type="ARBA" id="ARBA00022833"/>
    </source>
</evidence>
<dbReference type="GO" id="GO:0005634">
    <property type="term" value="C:nucleus"/>
    <property type="evidence" value="ECO:0007669"/>
    <property type="project" value="UniProtKB-SubCell"/>
</dbReference>
<comment type="subcellular location">
    <subcellularLocation>
        <location evidence="1">Nucleus</location>
    </subcellularLocation>
</comment>
<evidence type="ECO:0000256" key="6">
    <source>
        <dbReference type="ARBA" id="ARBA00023242"/>
    </source>
</evidence>
<keyword evidence="2" id="KW-0479">Metal-binding</keyword>
<dbReference type="CDD" id="cd12148">
    <property type="entry name" value="fungal_TF_MHR"/>
    <property type="match status" value="1"/>
</dbReference>
<evidence type="ECO:0000256" key="3">
    <source>
        <dbReference type="ARBA" id="ARBA00022737"/>
    </source>
</evidence>
<dbReference type="SUPFAM" id="SSF57667">
    <property type="entry name" value="beta-beta-alpha zinc fingers"/>
    <property type="match status" value="1"/>
</dbReference>
<keyword evidence="5" id="KW-0862">Zinc</keyword>
<feature type="compositionally biased region" description="Polar residues" evidence="8">
    <location>
        <begin position="112"/>
        <end position="123"/>
    </location>
</feature>
<dbReference type="PANTHER" id="PTHR40626:SF18">
    <property type="entry name" value="NICOTINATE CATABOLISM CLUSTER-SPECIFIC TRANSCRIPTION FACTOR"/>
    <property type="match status" value="1"/>
</dbReference>
<dbReference type="PANTHER" id="PTHR40626">
    <property type="entry name" value="MIP31509P"/>
    <property type="match status" value="1"/>
</dbReference>
<feature type="region of interest" description="Disordered" evidence="8">
    <location>
        <begin position="63"/>
        <end position="147"/>
    </location>
</feature>
<evidence type="ECO:0000256" key="8">
    <source>
        <dbReference type="SAM" id="MobiDB-lite"/>
    </source>
</evidence>
<keyword evidence="6" id="KW-0539">Nucleus</keyword>
<dbReference type="PROSITE" id="PS50157">
    <property type="entry name" value="ZINC_FINGER_C2H2_2"/>
    <property type="match status" value="1"/>
</dbReference>
<dbReference type="PROSITE" id="PS00028">
    <property type="entry name" value="ZINC_FINGER_C2H2_1"/>
    <property type="match status" value="2"/>
</dbReference>
<evidence type="ECO:0000256" key="4">
    <source>
        <dbReference type="ARBA" id="ARBA00022771"/>
    </source>
</evidence>
<dbReference type="OrthoDB" id="1405595at2759"/>
<dbReference type="Proteomes" id="UP000053599">
    <property type="component" value="Unassembled WGS sequence"/>
</dbReference>
<name>A0A0D1Y8J6_9EURO</name>
<sequence>MASTTTTKPKKYICTHDGCGKGFTRSDHLQRHVLNHGLGESTCPRCSLHFKRPDLLDRHMARHRQKDEEAGGEGLGVIESRKKLWRDPDGNIVNKRPAQSEGSDSPTKKQATESIASSTSSQPMLIDGFNGQAPLHAEPLSPPRSMLSSESFEHFSHQLPELPDDQDFISSATGHDNTMFDFLANSSWGSTSSTTLNVSGGMPTDDMFNADTASSFNMPFTTMNNYNWLFDVGGQQNMGMASEPQHSITDTQVGIMQYHPTNQTTSGVFKLNDSVSGNTTTTTDSLFKHPALPQPPAMEAFQMSEIFQFSGMTPHNAGLANTLSTSPMGSDSTANPTTEVDFSPPTTTSPDSMHTQAANQPNRMNNGYNMQTQLPSQPRRIMPTMDEVSRNQILDLLVASRPKTPEGSEISRDHSLLTLSSMQNYLDLFFSRFNVAYPLLHQATFDPSQTEPLLLLAVLLLGATYSEKAIHRLAVCIHDVLRAQIFQHSAFSATPELWMLQTILLVECFGKSRAGQKQHDMAHLFHGLLINLIRRSDCQSVRQPNFGEGSGDLESDWRQAIDVELRKRLAFLCFLWDTQHAVLFSQSLCMSSFELRTTLPCNQTTWEASSAEEWWKYARKEPQISYLSVLKAYMNPDSGALIPQLNALSRLLVLHGLMSVQWDMKRRDQTSLGVGNPSEPNSSEQPKWQDRLAQSYDAWKADFDTYCMNMTLSLNDNPTRKAEFTRFSTATIAIYHAAHITLNVEILDLQIYAGARHIIGRPVTRADYDRSRRIVKDWAKPTPGVSTPAAKAAWHAAHMLRDGIMNLDNWDVNNAFHYPWCLYLSTLTCWAFHFANVVDKSLSSAPAIGGDRNMGHAKGQESPLDQNNSVDDGIVWHAKAEMNALVSSMTSVIPENLWRGLGKYSTSGLTTVMAKHLSNIRWAVVHEGMKVLRGLVPERCINEYETFLK</sequence>
<dbReference type="EMBL" id="KN846953">
    <property type="protein sequence ID" value="KIV79227.1"/>
    <property type="molecule type" value="Genomic_DNA"/>
</dbReference>
<dbReference type="InterPro" id="IPR051059">
    <property type="entry name" value="VerF-like"/>
</dbReference>